<proteinExistence type="predicted"/>
<dbReference type="AlphaFoldDB" id="A0A3S5AFS9"/>
<feature type="region of interest" description="Disordered" evidence="1">
    <location>
        <begin position="161"/>
        <end position="181"/>
    </location>
</feature>
<reference evidence="2" key="1">
    <citation type="submission" date="2018-11" db="EMBL/GenBank/DDBJ databases">
        <authorList>
            <consortium name="Pathogen Informatics"/>
        </authorList>
    </citation>
    <scope>NUCLEOTIDE SEQUENCE</scope>
</reference>
<evidence type="ECO:0000313" key="2">
    <source>
        <dbReference type="EMBL" id="VEL35912.1"/>
    </source>
</evidence>
<evidence type="ECO:0000256" key="1">
    <source>
        <dbReference type="SAM" id="MobiDB-lite"/>
    </source>
</evidence>
<keyword evidence="3" id="KW-1185">Reference proteome</keyword>
<dbReference type="Proteomes" id="UP000784294">
    <property type="component" value="Unassembled WGS sequence"/>
</dbReference>
<organism evidence="2 3">
    <name type="scientific">Protopolystoma xenopodis</name>
    <dbReference type="NCBI Taxonomy" id="117903"/>
    <lineage>
        <taxon>Eukaryota</taxon>
        <taxon>Metazoa</taxon>
        <taxon>Spiralia</taxon>
        <taxon>Lophotrochozoa</taxon>
        <taxon>Platyhelminthes</taxon>
        <taxon>Monogenea</taxon>
        <taxon>Polyopisthocotylea</taxon>
        <taxon>Polystomatidea</taxon>
        <taxon>Polystomatidae</taxon>
        <taxon>Protopolystoma</taxon>
    </lineage>
</organism>
<protein>
    <submittedName>
        <fullName evidence="2">Uncharacterized protein</fullName>
    </submittedName>
</protein>
<gene>
    <name evidence="2" type="ORF">PXEA_LOCUS29352</name>
</gene>
<evidence type="ECO:0000313" key="3">
    <source>
        <dbReference type="Proteomes" id="UP000784294"/>
    </source>
</evidence>
<name>A0A3S5AFS9_9PLAT</name>
<dbReference type="EMBL" id="CAAALY010250972">
    <property type="protein sequence ID" value="VEL35912.1"/>
    <property type="molecule type" value="Genomic_DNA"/>
</dbReference>
<comment type="caution">
    <text evidence="2">The sequence shown here is derived from an EMBL/GenBank/DDBJ whole genome shotgun (WGS) entry which is preliminary data.</text>
</comment>
<feature type="compositionally biased region" description="Polar residues" evidence="1">
    <location>
        <begin position="172"/>
        <end position="181"/>
    </location>
</feature>
<accession>A0A3S5AFS9</accession>
<sequence length="401" mass="43683">MAVTQVDMRCAVVAPTLTIPPLPTETSRQTTYRCPFFIEIHLKAPSTARLPTTGVPPSPDLCMYVLPLAHVGRHSTPNEPREPIFGPFDDEVYTVQGGKQKVKTRVSFSSCPPSLMTTRELRFIITALLGATGQDGYHGRQFWSHNSTLLSGGPYCLAKPPPSSSYRDPHQSRSSRGQITGPVTCSTWRAAQLSKVGPRHKSHNLNARPVMPSCTNPVLLFLMLPSGRLESLACLCFSLSELQGSSSHVGRMWCTERINQADSTLHLVGDLSGSLPIGRHWPQRGTLARLRMRPQSARTEGVSASGASATMTLCNHSSLPSADCISGVVKSSCREAPLGVGRIRGIGEKAQLGTLTKGNPSHCLLHQVRTMVQNTKISWVSMHLLNNVVVKNFVSYNDKEI</sequence>